<dbReference type="Proteomes" id="UP000600449">
    <property type="component" value="Unassembled WGS sequence"/>
</dbReference>
<feature type="signal peptide" evidence="6">
    <location>
        <begin position="1"/>
        <end position="24"/>
    </location>
</feature>
<evidence type="ECO:0000256" key="4">
    <source>
        <dbReference type="ARBA" id="ARBA00023136"/>
    </source>
</evidence>
<dbReference type="PANTHER" id="PTHR38776:SF1">
    <property type="entry name" value="MLTA-INTERACTING PROTEIN-RELATED"/>
    <property type="match status" value="1"/>
</dbReference>
<dbReference type="AlphaFoldDB" id="A0A917Q6V9"/>
<evidence type="ECO:0000256" key="5">
    <source>
        <dbReference type="ARBA" id="ARBA00023237"/>
    </source>
</evidence>
<protein>
    <recommendedName>
        <fullName evidence="9">MipA/OmpV family protein</fullName>
    </recommendedName>
</protein>
<evidence type="ECO:0000313" key="7">
    <source>
        <dbReference type="EMBL" id="GGK32399.1"/>
    </source>
</evidence>
<keyword evidence="3 6" id="KW-0732">Signal</keyword>
<dbReference type="RefSeq" id="WP_188912087.1">
    <property type="nucleotide sequence ID" value="NZ_BMMF01000005.1"/>
</dbReference>
<reference evidence="7 8" key="1">
    <citation type="journal article" date="2014" name="Int. J. Syst. Evol. Microbiol.">
        <title>Complete genome sequence of Corynebacterium casei LMG S-19264T (=DSM 44701T), isolated from a smear-ripened cheese.</title>
        <authorList>
            <consortium name="US DOE Joint Genome Institute (JGI-PGF)"/>
            <person name="Walter F."/>
            <person name="Albersmeier A."/>
            <person name="Kalinowski J."/>
            <person name="Ruckert C."/>
        </authorList>
    </citation>
    <scope>NUCLEOTIDE SEQUENCE [LARGE SCALE GENOMIC DNA]</scope>
    <source>
        <strain evidence="7 8">CGMCC 1.9161</strain>
    </source>
</reference>
<dbReference type="InterPro" id="IPR010583">
    <property type="entry name" value="MipA"/>
</dbReference>
<evidence type="ECO:0000313" key="8">
    <source>
        <dbReference type="Proteomes" id="UP000600449"/>
    </source>
</evidence>
<evidence type="ECO:0000256" key="1">
    <source>
        <dbReference type="ARBA" id="ARBA00004442"/>
    </source>
</evidence>
<feature type="chain" id="PRO_5037311022" description="MipA/OmpV family protein" evidence="6">
    <location>
        <begin position="25"/>
        <end position="271"/>
    </location>
</feature>
<proteinExistence type="inferred from homology"/>
<comment type="subcellular location">
    <subcellularLocation>
        <location evidence="1">Cell outer membrane</location>
    </subcellularLocation>
</comment>
<dbReference type="Pfam" id="PF06629">
    <property type="entry name" value="MipA"/>
    <property type="match status" value="1"/>
</dbReference>
<organism evidence="7 8">
    <name type="scientific">Salinarimonas ramus</name>
    <dbReference type="NCBI Taxonomy" id="690164"/>
    <lineage>
        <taxon>Bacteria</taxon>
        <taxon>Pseudomonadati</taxon>
        <taxon>Pseudomonadota</taxon>
        <taxon>Alphaproteobacteria</taxon>
        <taxon>Hyphomicrobiales</taxon>
        <taxon>Salinarimonadaceae</taxon>
        <taxon>Salinarimonas</taxon>
    </lineage>
</organism>
<sequence>MPVRPLVLAAGAALVVCAATPSHAFDFLRGDWTVTVGARGVAAPVFEGSDEMRFRPLPIFSVRRAGTAATWKAPDDGLRLGLLEHDRLRVGIVGAFRGARDEDDSRDLRGLGDVDWAGEIGVFAEIWASDVLRLSAEVRRGFNGHEGILTDLGVDYVVRPEPTWTLSVGPRVRLASDDYMDTYFGVDAAQSARSGLPTYDPDAGLRSIGVLASAQVALTQSWTALGYARYDRLMGDVAEAPLVRFRGSRDQFGAGVGLSYSFDVSPFGPRR</sequence>
<evidence type="ECO:0000256" key="2">
    <source>
        <dbReference type="ARBA" id="ARBA00005722"/>
    </source>
</evidence>
<accession>A0A917Q6V9</accession>
<name>A0A917Q6V9_9HYPH</name>
<comment type="similarity">
    <text evidence="2">Belongs to the MipA/OmpV family.</text>
</comment>
<evidence type="ECO:0000256" key="3">
    <source>
        <dbReference type="ARBA" id="ARBA00022729"/>
    </source>
</evidence>
<comment type="caution">
    <text evidence="7">The sequence shown here is derived from an EMBL/GenBank/DDBJ whole genome shotgun (WGS) entry which is preliminary data.</text>
</comment>
<evidence type="ECO:0008006" key="9">
    <source>
        <dbReference type="Google" id="ProtNLM"/>
    </source>
</evidence>
<dbReference type="PANTHER" id="PTHR38776">
    <property type="entry name" value="MLTA-INTERACTING PROTEIN-RELATED"/>
    <property type="match status" value="1"/>
</dbReference>
<dbReference type="EMBL" id="BMMF01000005">
    <property type="protein sequence ID" value="GGK32399.1"/>
    <property type="molecule type" value="Genomic_DNA"/>
</dbReference>
<gene>
    <name evidence="7" type="ORF">GCM10011322_18890</name>
</gene>
<keyword evidence="4" id="KW-0472">Membrane</keyword>
<keyword evidence="5" id="KW-0998">Cell outer membrane</keyword>
<dbReference type="GO" id="GO:0009279">
    <property type="term" value="C:cell outer membrane"/>
    <property type="evidence" value="ECO:0007669"/>
    <property type="project" value="UniProtKB-SubCell"/>
</dbReference>
<keyword evidence="8" id="KW-1185">Reference proteome</keyword>
<evidence type="ECO:0000256" key="6">
    <source>
        <dbReference type="SAM" id="SignalP"/>
    </source>
</evidence>